<dbReference type="SUPFAM" id="SSF81383">
    <property type="entry name" value="F-box domain"/>
    <property type="match status" value="1"/>
</dbReference>
<dbReference type="STRING" id="742152.A0A2H3JRG3"/>
<evidence type="ECO:0000313" key="1">
    <source>
        <dbReference type="EMBL" id="PCH44750.1"/>
    </source>
</evidence>
<dbReference type="AlphaFoldDB" id="A0A2H3JRG3"/>
<name>A0A2H3JRG3_WOLCO</name>
<accession>A0A2H3JRG3</accession>
<dbReference type="EMBL" id="KB468168">
    <property type="protein sequence ID" value="PCH44750.1"/>
    <property type="molecule type" value="Genomic_DNA"/>
</dbReference>
<sequence length="446" mass="50368">MVYGNASTKSKKKARWEYTVASTRAIVALQRVLQFKQQLPPEIWAIIFGCFIDDRQSLEACAFVCSAWLSVARPLLLRSVHIQDLPTCSEIDIALDRYPNIARYIHKLRVGPIGITDISFLHEEPQEVWQCCLRLLAKLEDVRELLVDLNGGWIDLAPHDLKGRLPKLLERVETLSLTNITCTGQGVQNILLACSRVSHLYLDRLYFPLGTRELLAHDATVNQRETIHTLVYTGRESCAPSTELLEWLVHGGINVNPSHLGFSRMSDVAWDMVHVAGSNLEYLWIDLMDPVHPRMAPALAVNTQLVSIDLIGFHYVLGGSWTALLHVLSHIGRANTSLRQLSLSHIGDMDSGDSIDPHAWREVDSHLARLAQSLPKLVVNLYFQRGFYSNRLHDMIIEILDNLTLYREARGRLTVCWSVTLTQYAEALDLKLMCRPDVDPGLTESL</sequence>
<evidence type="ECO:0000313" key="2">
    <source>
        <dbReference type="Proteomes" id="UP000218811"/>
    </source>
</evidence>
<dbReference type="Gene3D" id="3.80.10.10">
    <property type="entry name" value="Ribonuclease Inhibitor"/>
    <property type="match status" value="1"/>
</dbReference>
<keyword evidence="2" id="KW-1185">Reference proteome</keyword>
<dbReference type="InterPro" id="IPR032675">
    <property type="entry name" value="LRR_dom_sf"/>
</dbReference>
<dbReference type="Proteomes" id="UP000218811">
    <property type="component" value="Unassembled WGS sequence"/>
</dbReference>
<dbReference type="InterPro" id="IPR036047">
    <property type="entry name" value="F-box-like_dom_sf"/>
</dbReference>
<organism evidence="1 2">
    <name type="scientific">Wolfiporia cocos (strain MD-104)</name>
    <name type="common">Brown rot fungus</name>
    <dbReference type="NCBI Taxonomy" id="742152"/>
    <lineage>
        <taxon>Eukaryota</taxon>
        <taxon>Fungi</taxon>
        <taxon>Dikarya</taxon>
        <taxon>Basidiomycota</taxon>
        <taxon>Agaricomycotina</taxon>
        <taxon>Agaricomycetes</taxon>
        <taxon>Polyporales</taxon>
        <taxon>Phaeolaceae</taxon>
        <taxon>Wolfiporia</taxon>
    </lineage>
</organism>
<gene>
    <name evidence="1" type="ORF">WOLCODRAFT_165373</name>
</gene>
<proteinExistence type="predicted"/>
<protein>
    <submittedName>
        <fullName evidence="1">Uncharacterized protein</fullName>
    </submittedName>
</protein>
<reference evidence="1 2" key="1">
    <citation type="journal article" date="2012" name="Science">
        <title>The Paleozoic origin of enzymatic lignin decomposition reconstructed from 31 fungal genomes.</title>
        <authorList>
            <person name="Floudas D."/>
            <person name="Binder M."/>
            <person name="Riley R."/>
            <person name="Barry K."/>
            <person name="Blanchette R.A."/>
            <person name="Henrissat B."/>
            <person name="Martinez A.T."/>
            <person name="Otillar R."/>
            <person name="Spatafora J.W."/>
            <person name="Yadav J.S."/>
            <person name="Aerts A."/>
            <person name="Benoit I."/>
            <person name="Boyd A."/>
            <person name="Carlson A."/>
            <person name="Copeland A."/>
            <person name="Coutinho P.M."/>
            <person name="de Vries R.P."/>
            <person name="Ferreira P."/>
            <person name="Findley K."/>
            <person name="Foster B."/>
            <person name="Gaskell J."/>
            <person name="Glotzer D."/>
            <person name="Gorecki P."/>
            <person name="Heitman J."/>
            <person name="Hesse C."/>
            <person name="Hori C."/>
            <person name="Igarashi K."/>
            <person name="Jurgens J.A."/>
            <person name="Kallen N."/>
            <person name="Kersten P."/>
            <person name="Kohler A."/>
            <person name="Kuees U."/>
            <person name="Kumar T.K.A."/>
            <person name="Kuo A."/>
            <person name="LaButti K."/>
            <person name="Larrondo L.F."/>
            <person name="Lindquist E."/>
            <person name="Ling A."/>
            <person name="Lombard V."/>
            <person name="Lucas S."/>
            <person name="Lundell T."/>
            <person name="Martin R."/>
            <person name="McLaughlin D.J."/>
            <person name="Morgenstern I."/>
            <person name="Morin E."/>
            <person name="Murat C."/>
            <person name="Nagy L.G."/>
            <person name="Nolan M."/>
            <person name="Ohm R.A."/>
            <person name="Patyshakuliyeva A."/>
            <person name="Rokas A."/>
            <person name="Ruiz-Duenas F.J."/>
            <person name="Sabat G."/>
            <person name="Salamov A."/>
            <person name="Samejima M."/>
            <person name="Schmutz J."/>
            <person name="Slot J.C."/>
            <person name="St John F."/>
            <person name="Stenlid J."/>
            <person name="Sun H."/>
            <person name="Sun S."/>
            <person name="Syed K."/>
            <person name="Tsang A."/>
            <person name="Wiebenga A."/>
            <person name="Young D."/>
            <person name="Pisabarro A."/>
            <person name="Eastwood D.C."/>
            <person name="Martin F."/>
            <person name="Cullen D."/>
            <person name="Grigoriev I.V."/>
            <person name="Hibbett D.S."/>
        </authorList>
    </citation>
    <scope>NUCLEOTIDE SEQUENCE [LARGE SCALE GENOMIC DNA]</scope>
    <source>
        <strain evidence="1 2">MD-104</strain>
    </source>
</reference>